<dbReference type="EMBL" id="BAAATM010000010">
    <property type="protein sequence ID" value="GAA2533141.1"/>
    <property type="molecule type" value="Genomic_DNA"/>
</dbReference>
<keyword evidence="3" id="KW-1185">Reference proteome</keyword>
<accession>A0ABN3NTW2</accession>
<dbReference type="Proteomes" id="UP001501095">
    <property type="component" value="Unassembled WGS sequence"/>
</dbReference>
<feature type="region of interest" description="Disordered" evidence="1">
    <location>
        <begin position="1"/>
        <end position="92"/>
    </location>
</feature>
<name>A0ABN3NTW2_9ACTN</name>
<protein>
    <submittedName>
        <fullName evidence="2">Uncharacterized protein</fullName>
    </submittedName>
</protein>
<proteinExistence type="predicted"/>
<evidence type="ECO:0000313" key="3">
    <source>
        <dbReference type="Proteomes" id="UP001501095"/>
    </source>
</evidence>
<evidence type="ECO:0000256" key="1">
    <source>
        <dbReference type="SAM" id="MobiDB-lite"/>
    </source>
</evidence>
<sequence length="92" mass="9637">MDRTVAPATDNAATGRRRPPSRQGSATPRRGPGRGFVSPFEGSFHPYGLNVLKPSEGAPSGRLRSPNDEQFSGDLDPLDPHGRRASGAPGSA</sequence>
<evidence type="ECO:0000313" key="2">
    <source>
        <dbReference type="EMBL" id="GAA2533141.1"/>
    </source>
</evidence>
<gene>
    <name evidence="2" type="ORF">GCM10010423_31120</name>
</gene>
<reference evidence="2 3" key="1">
    <citation type="journal article" date="2019" name="Int. J. Syst. Evol. Microbiol.">
        <title>The Global Catalogue of Microorganisms (GCM) 10K type strain sequencing project: providing services to taxonomists for standard genome sequencing and annotation.</title>
        <authorList>
            <consortium name="The Broad Institute Genomics Platform"/>
            <consortium name="The Broad Institute Genome Sequencing Center for Infectious Disease"/>
            <person name="Wu L."/>
            <person name="Ma J."/>
        </authorList>
    </citation>
    <scope>NUCLEOTIDE SEQUENCE [LARGE SCALE GENOMIC DNA]</scope>
    <source>
        <strain evidence="2 3">JCM 6924</strain>
    </source>
</reference>
<comment type="caution">
    <text evidence="2">The sequence shown here is derived from an EMBL/GenBank/DDBJ whole genome shotgun (WGS) entry which is preliminary data.</text>
</comment>
<organism evidence="2 3">
    <name type="scientific">Streptomyces levis</name>
    <dbReference type="NCBI Taxonomy" id="285566"/>
    <lineage>
        <taxon>Bacteria</taxon>
        <taxon>Bacillati</taxon>
        <taxon>Actinomycetota</taxon>
        <taxon>Actinomycetes</taxon>
        <taxon>Kitasatosporales</taxon>
        <taxon>Streptomycetaceae</taxon>
        <taxon>Streptomyces</taxon>
    </lineage>
</organism>